<dbReference type="GO" id="GO:0016746">
    <property type="term" value="F:acyltransferase activity"/>
    <property type="evidence" value="ECO:0007669"/>
    <property type="project" value="InterPro"/>
</dbReference>
<reference evidence="1 2" key="1">
    <citation type="submission" date="2020-04" db="EMBL/GenBank/DDBJ databases">
        <title>Draft genome of Pyxidicoccus fallax type strain.</title>
        <authorList>
            <person name="Whitworth D.E."/>
        </authorList>
    </citation>
    <scope>NUCLEOTIDE SEQUENCE [LARGE SCALE GENOMIC DNA]</scope>
    <source>
        <strain evidence="1 2">DSM 14698</strain>
    </source>
</reference>
<dbReference type="InterPro" id="IPR016039">
    <property type="entry name" value="Thiolase-like"/>
</dbReference>
<proteinExistence type="predicted"/>
<dbReference type="SUPFAM" id="SSF53901">
    <property type="entry name" value="Thiolase-like"/>
    <property type="match status" value="2"/>
</dbReference>
<dbReference type="EMBL" id="JABBJJ010000165">
    <property type="protein sequence ID" value="NMO19037.1"/>
    <property type="molecule type" value="Genomic_DNA"/>
</dbReference>
<gene>
    <name evidence="1" type="ORF">HG543_29845</name>
</gene>
<dbReference type="Gene3D" id="3.40.47.10">
    <property type="match status" value="1"/>
</dbReference>
<accession>A0A848LMG6</accession>
<protein>
    <recommendedName>
        <fullName evidence="3">Beta-ketoacyl synthase N-terminal domain-containing protein</fullName>
    </recommendedName>
</protein>
<dbReference type="AlphaFoldDB" id="A0A848LMG6"/>
<evidence type="ECO:0000313" key="2">
    <source>
        <dbReference type="Proteomes" id="UP000518300"/>
    </source>
</evidence>
<evidence type="ECO:0008006" key="3">
    <source>
        <dbReference type="Google" id="ProtNLM"/>
    </source>
</evidence>
<dbReference type="Proteomes" id="UP000518300">
    <property type="component" value="Unassembled WGS sequence"/>
</dbReference>
<keyword evidence="2" id="KW-1185">Reference proteome</keyword>
<comment type="caution">
    <text evidence="1">The sequence shown here is derived from an EMBL/GenBank/DDBJ whole genome shotgun (WGS) entry which is preliminary data.</text>
</comment>
<sequence>MSLAVTGLGLVCTLGHDVVSGCAALRCGMARPHPLGLQVVSSGDSPGVEPVVGHPLRGLSDGFVGLGLYALLAREAVRDLLLYSRLPTEDACFWGDTALFLCLSGARTPEQEEQELDLYERLPPLVLRHTRLAIRPELRRVLPYGHVSVLAAMKEASEALVAGRFQRALILGVDSLTSDLGALEALAMRRRLKTPEHPVGLMPGEAAAALLVEDVAVARRRGARIEARVEALQVRGVEAAPTDQEGAPSVLRLAETLEGTLAAATRIGDVYGDLNGEESRAREWGTALARLRVRPVLAEARTHWPAVSLGDTGAASGAIAVAAATRSFVRNYAHGDELLIWSRSDSGAVAAGLVVRPKE</sequence>
<name>A0A848LMG6_9BACT</name>
<evidence type="ECO:0000313" key="1">
    <source>
        <dbReference type="EMBL" id="NMO19037.1"/>
    </source>
</evidence>
<organism evidence="1 2">
    <name type="scientific">Pyxidicoccus fallax</name>
    <dbReference type="NCBI Taxonomy" id="394095"/>
    <lineage>
        <taxon>Bacteria</taxon>
        <taxon>Pseudomonadati</taxon>
        <taxon>Myxococcota</taxon>
        <taxon>Myxococcia</taxon>
        <taxon>Myxococcales</taxon>
        <taxon>Cystobacterineae</taxon>
        <taxon>Myxococcaceae</taxon>
        <taxon>Pyxidicoccus</taxon>
    </lineage>
</organism>